<feature type="transmembrane region" description="Helical" evidence="1">
    <location>
        <begin position="204"/>
        <end position="226"/>
    </location>
</feature>
<dbReference type="EMBL" id="CAXLJM020000094">
    <property type="protein sequence ID" value="CAL8132906.1"/>
    <property type="molecule type" value="Genomic_DNA"/>
</dbReference>
<proteinExistence type="predicted"/>
<gene>
    <name evidence="2" type="ORF">ODALV1_LOCUS24820</name>
</gene>
<keyword evidence="1" id="KW-0812">Transmembrane</keyword>
<dbReference type="Proteomes" id="UP001642540">
    <property type="component" value="Unassembled WGS sequence"/>
</dbReference>
<feature type="transmembrane region" description="Helical" evidence="1">
    <location>
        <begin position="138"/>
        <end position="160"/>
    </location>
</feature>
<accession>A0ABP1RQ92</accession>
<keyword evidence="1" id="KW-0472">Membrane</keyword>
<reference evidence="2 3" key="1">
    <citation type="submission" date="2024-08" db="EMBL/GenBank/DDBJ databases">
        <authorList>
            <person name="Cucini C."/>
            <person name="Frati F."/>
        </authorList>
    </citation>
    <scope>NUCLEOTIDE SEQUENCE [LARGE SCALE GENOMIC DNA]</scope>
</reference>
<evidence type="ECO:0000313" key="3">
    <source>
        <dbReference type="Proteomes" id="UP001642540"/>
    </source>
</evidence>
<evidence type="ECO:0000313" key="2">
    <source>
        <dbReference type="EMBL" id="CAL8132906.1"/>
    </source>
</evidence>
<feature type="transmembrane region" description="Helical" evidence="1">
    <location>
        <begin position="180"/>
        <end position="199"/>
    </location>
</feature>
<feature type="transmembrane region" description="Helical" evidence="1">
    <location>
        <begin position="46"/>
        <end position="66"/>
    </location>
</feature>
<feature type="transmembrane region" description="Helical" evidence="1">
    <location>
        <begin position="78"/>
        <end position="97"/>
    </location>
</feature>
<keyword evidence="1" id="KW-1133">Transmembrane helix</keyword>
<evidence type="ECO:0000256" key="1">
    <source>
        <dbReference type="SAM" id="Phobius"/>
    </source>
</evidence>
<evidence type="ECO:0008006" key="4">
    <source>
        <dbReference type="Google" id="ProtNLM"/>
    </source>
</evidence>
<organism evidence="2 3">
    <name type="scientific">Orchesella dallaii</name>
    <dbReference type="NCBI Taxonomy" id="48710"/>
    <lineage>
        <taxon>Eukaryota</taxon>
        <taxon>Metazoa</taxon>
        <taxon>Ecdysozoa</taxon>
        <taxon>Arthropoda</taxon>
        <taxon>Hexapoda</taxon>
        <taxon>Collembola</taxon>
        <taxon>Entomobryomorpha</taxon>
        <taxon>Entomobryoidea</taxon>
        <taxon>Orchesellidae</taxon>
        <taxon>Orchesellinae</taxon>
        <taxon>Orchesella</taxon>
    </lineage>
</organism>
<sequence length="401" mass="47586">MYVFSSLHWKIQRFQESLNDLFGIFPFSWNKEHQLYERNEKAFKRFVKTSILVLIQWTYMLVMLLYLHHKGRVNDINFLTSMLILSTLIVCMLFTYYKNLEELVVFLNASRAYVEGFSARYRRNYDPQHSRYNSRWDLLTFLITFIFEPALLTLFMLHYIFHPENSSYPTYHLNFRYTSWALYSLYFLFRLAYGLYLFFYWQKLILAATFISEYFLTLAIQVFPILQNELVLNSSQRYKTSNRLRKYPNICIEIRAIEMVVKLAMNAVGMILIPASFLSANTAAYANITLIRKWGRLNKTAVAILLTLSVLLQMTWIASLDGGRVLNKFSSRVLVSLRHGKWAKGMEMKCMKRFSRSCQPLKISYGVWYVMKRNSALGYLKNIYRRTFRALMALKKVKSGR</sequence>
<protein>
    <recommendedName>
        <fullName evidence="4">Odorant receptor</fullName>
    </recommendedName>
</protein>
<comment type="caution">
    <text evidence="2">The sequence shown here is derived from an EMBL/GenBank/DDBJ whole genome shotgun (WGS) entry which is preliminary data.</text>
</comment>
<feature type="transmembrane region" description="Helical" evidence="1">
    <location>
        <begin position="267"/>
        <end position="288"/>
    </location>
</feature>
<keyword evidence="3" id="KW-1185">Reference proteome</keyword>
<name>A0ABP1RQ92_9HEXA</name>
<feature type="transmembrane region" description="Helical" evidence="1">
    <location>
        <begin position="300"/>
        <end position="318"/>
    </location>
</feature>